<dbReference type="GO" id="GO:0051286">
    <property type="term" value="C:cell tip"/>
    <property type="evidence" value="ECO:0007669"/>
    <property type="project" value="TreeGrafter"/>
</dbReference>
<feature type="compositionally biased region" description="Acidic residues" evidence="3">
    <location>
        <begin position="81"/>
        <end position="99"/>
    </location>
</feature>
<dbReference type="RefSeq" id="XP_060453632.1">
    <property type="nucleotide sequence ID" value="XM_060596661.1"/>
</dbReference>
<evidence type="ECO:0000256" key="1">
    <source>
        <dbReference type="ARBA" id="ARBA00022443"/>
    </source>
</evidence>
<feature type="compositionally biased region" description="Pro residues" evidence="3">
    <location>
        <begin position="413"/>
        <end position="424"/>
    </location>
</feature>
<feature type="domain" description="SH3" evidence="4">
    <location>
        <begin position="106"/>
        <end position="167"/>
    </location>
</feature>
<accession>A0AA48ICI6</accession>
<feature type="compositionally biased region" description="Basic and acidic residues" evidence="3">
    <location>
        <begin position="184"/>
        <end position="201"/>
    </location>
</feature>
<feature type="compositionally biased region" description="Low complexity" evidence="3">
    <location>
        <begin position="397"/>
        <end position="412"/>
    </location>
</feature>
<feature type="region of interest" description="Disordered" evidence="3">
    <location>
        <begin position="626"/>
        <end position="654"/>
    </location>
</feature>
<organism evidence="5 6">
    <name type="scientific">Cutaneotrichosporon cavernicola</name>
    <dbReference type="NCBI Taxonomy" id="279322"/>
    <lineage>
        <taxon>Eukaryota</taxon>
        <taxon>Fungi</taxon>
        <taxon>Dikarya</taxon>
        <taxon>Basidiomycota</taxon>
        <taxon>Agaricomycotina</taxon>
        <taxon>Tremellomycetes</taxon>
        <taxon>Trichosporonales</taxon>
        <taxon>Trichosporonaceae</taxon>
        <taxon>Cutaneotrichosporon</taxon>
    </lineage>
</organism>
<evidence type="ECO:0000313" key="5">
    <source>
        <dbReference type="EMBL" id="BEI88366.1"/>
    </source>
</evidence>
<feature type="compositionally biased region" description="Low complexity" evidence="3">
    <location>
        <begin position="447"/>
        <end position="460"/>
    </location>
</feature>
<feature type="compositionally biased region" description="Low complexity" evidence="3">
    <location>
        <begin position="549"/>
        <end position="562"/>
    </location>
</feature>
<dbReference type="GO" id="GO:0015630">
    <property type="term" value="C:microtubule cytoskeleton"/>
    <property type="evidence" value="ECO:0007669"/>
    <property type="project" value="TreeGrafter"/>
</dbReference>
<feature type="region of interest" description="Disordered" evidence="3">
    <location>
        <begin position="320"/>
        <end position="339"/>
    </location>
</feature>
<proteinExistence type="predicted"/>
<dbReference type="Proteomes" id="UP001233271">
    <property type="component" value="Chromosome 1"/>
</dbReference>
<dbReference type="SUPFAM" id="SSF50044">
    <property type="entry name" value="SH3-domain"/>
    <property type="match status" value="1"/>
</dbReference>
<dbReference type="PANTHER" id="PTHR47775:SF1">
    <property type="entry name" value="BUD SITE SELECTION PROTEIN 14"/>
    <property type="match status" value="1"/>
</dbReference>
<dbReference type="EMBL" id="AP028212">
    <property type="protein sequence ID" value="BEI88366.1"/>
    <property type="molecule type" value="Genomic_DNA"/>
</dbReference>
<feature type="region of interest" description="Disordered" evidence="3">
    <location>
        <begin position="367"/>
        <end position="482"/>
    </location>
</feature>
<reference evidence="5" key="1">
    <citation type="journal article" date="2023" name="BMC Genomics">
        <title>Chromosome-level genome assemblies of Cutaneotrichosporon spp. (Trichosporonales, Basidiomycota) reveal imbalanced evolution between nucleotide sequences and chromosome synteny.</title>
        <authorList>
            <person name="Kobayashi Y."/>
            <person name="Kayamori A."/>
            <person name="Aoki K."/>
            <person name="Shiwa Y."/>
            <person name="Matsutani M."/>
            <person name="Fujita N."/>
            <person name="Sugita T."/>
            <person name="Iwasaki W."/>
            <person name="Tanaka N."/>
            <person name="Takashima M."/>
        </authorList>
    </citation>
    <scope>NUCLEOTIDE SEQUENCE</scope>
    <source>
        <strain evidence="5">HIS019</strain>
    </source>
</reference>
<evidence type="ECO:0000256" key="2">
    <source>
        <dbReference type="PROSITE-ProRule" id="PRU00192"/>
    </source>
</evidence>
<feature type="compositionally biased region" description="Acidic residues" evidence="3">
    <location>
        <begin position="254"/>
        <end position="273"/>
    </location>
</feature>
<feature type="region of interest" description="Disordered" evidence="3">
    <location>
        <begin position="180"/>
        <end position="201"/>
    </location>
</feature>
<dbReference type="SMART" id="SM00326">
    <property type="entry name" value="SH3"/>
    <property type="match status" value="1"/>
</dbReference>
<protein>
    <recommendedName>
        <fullName evidence="4">SH3 domain-containing protein</fullName>
    </recommendedName>
</protein>
<dbReference type="FunFam" id="2.30.30.40:FF:000035">
    <property type="entry name" value="SH3 domain containing protein"/>
    <property type="match status" value="1"/>
</dbReference>
<name>A0AA48ICI6_9TREE</name>
<keyword evidence="6" id="KW-1185">Reference proteome</keyword>
<dbReference type="PANTHER" id="PTHR47775">
    <property type="entry name" value="BUD SITE SELECTION PROTEIN 14"/>
    <property type="match status" value="1"/>
</dbReference>
<dbReference type="GeneID" id="85492237"/>
<dbReference type="GO" id="GO:0030950">
    <property type="term" value="P:establishment or maintenance of actin cytoskeleton polarity"/>
    <property type="evidence" value="ECO:0007669"/>
    <property type="project" value="TreeGrafter"/>
</dbReference>
<sequence length="691" mass="74246">MAAAVHAPQMGVMGQHPHAMQQQYDYQNGYSVMEDSDDGHPQDVMDEDMEAYYRRHEYEQHFHQQQMLAQQNGMQYHHEDADTDLDDGDMYDSDSSDESILPDENIDFGLIYALHTFLATVEGQASVVKGDSLLLLDDANSYWWLVRVLKTEDVGYIPAENVETPYERLARLNKHRNVDISAPTDREKADAEAKEQKRRADGKLKSLIGWPRRGSTLPGAVDPYDDDPETREGRRIQFGPLTFVDHPGVTWSSDGEDSDDDDMHDGDEEDDDHDVNMDHHIDEQLGYDAEPDDGVEWAQDAVEAMRNADGSSTSIEMRDSDMASDAHTHPLNHGERTGHGELGTEVAASIGVTTAAGAAGLLAVSSSAGTPSGALQPSPSLAESAPDAFPPAPERSPSPSSSPVHGLAARALPTPPPHRAPPISPANEASPEPPIREMTPVTPPAPTSSSVPTVMTPASSDFHGEEATSRHQPSASVASAVSAFSTTSGETLNQTPLRSSVQSEASSYSAPTTVGVLAAGAGAATVAGVAAGAAAHFASTPMSQPPMSPTGTTPASAASAGPPVGFVPPTPELQRTSEPQRVPVLGAQDRLWTPKARGPVAPLWYSDAFDISRLSTLVRARATDIKRNTPVPRPRKQTEPSDTVQRTLYGNRPDVEHMPPDLRAPYVHLQAKMDAFDREIDDLLGSLVAAY</sequence>
<feature type="region of interest" description="Disordered" evidence="3">
    <location>
        <begin position="75"/>
        <end position="99"/>
    </location>
</feature>
<dbReference type="InterPro" id="IPR036028">
    <property type="entry name" value="SH3-like_dom_sf"/>
</dbReference>
<dbReference type="AlphaFoldDB" id="A0AA48ICI6"/>
<dbReference type="GO" id="GO:0008104">
    <property type="term" value="P:intracellular protein localization"/>
    <property type="evidence" value="ECO:0007669"/>
    <property type="project" value="TreeGrafter"/>
</dbReference>
<keyword evidence="1 2" id="KW-0728">SH3 domain</keyword>
<evidence type="ECO:0000313" key="6">
    <source>
        <dbReference type="Proteomes" id="UP001233271"/>
    </source>
</evidence>
<feature type="region of interest" description="Disordered" evidence="3">
    <location>
        <begin position="242"/>
        <end position="275"/>
    </location>
</feature>
<evidence type="ECO:0000256" key="3">
    <source>
        <dbReference type="SAM" id="MobiDB-lite"/>
    </source>
</evidence>
<gene>
    <name evidence="5" type="primary">BUD14</name>
    <name evidence="5" type="ORF">CcaverHIS019_0110840</name>
</gene>
<evidence type="ECO:0000259" key="4">
    <source>
        <dbReference type="PROSITE" id="PS50002"/>
    </source>
</evidence>
<dbReference type="PROSITE" id="PS50002">
    <property type="entry name" value="SH3"/>
    <property type="match status" value="1"/>
</dbReference>
<feature type="region of interest" description="Disordered" evidence="3">
    <location>
        <begin position="542"/>
        <end position="562"/>
    </location>
</feature>
<dbReference type="KEGG" id="ccac:CcaHIS019_0110840"/>
<dbReference type="Gene3D" id="2.30.30.40">
    <property type="entry name" value="SH3 Domains"/>
    <property type="match status" value="1"/>
</dbReference>
<dbReference type="InterPro" id="IPR053039">
    <property type="entry name" value="Polarity_Bud-Selection_Reg"/>
</dbReference>
<dbReference type="InterPro" id="IPR001452">
    <property type="entry name" value="SH3_domain"/>
</dbReference>